<organism evidence="2">
    <name type="scientific">Tanacetum cinerariifolium</name>
    <name type="common">Dalmatian daisy</name>
    <name type="synonym">Chrysanthemum cinerariifolium</name>
    <dbReference type="NCBI Taxonomy" id="118510"/>
    <lineage>
        <taxon>Eukaryota</taxon>
        <taxon>Viridiplantae</taxon>
        <taxon>Streptophyta</taxon>
        <taxon>Embryophyta</taxon>
        <taxon>Tracheophyta</taxon>
        <taxon>Spermatophyta</taxon>
        <taxon>Magnoliopsida</taxon>
        <taxon>eudicotyledons</taxon>
        <taxon>Gunneridae</taxon>
        <taxon>Pentapetalae</taxon>
        <taxon>asterids</taxon>
        <taxon>campanulids</taxon>
        <taxon>Asterales</taxon>
        <taxon>Asteraceae</taxon>
        <taxon>Asteroideae</taxon>
        <taxon>Anthemideae</taxon>
        <taxon>Anthemidinae</taxon>
        <taxon>Tanacetum</taxon>
    </lineage>
</organism>
<evidence type="ECO:0000256" key="1">
    <source>
        <dbReference type="SAM" id="MobiDB-lite"/>
    </source>
</evidence>
<dbReference type="InterPro" id="IPR046959">
    <property type="entry name" value="PRK1-6/SRF4-like"/>
</dbReference>
<keyword evidence="2" id="KW-0675">Receptor</keyword>
<protein>
    <submittedName>
        <fullName evidence="2">Pollen receptor-like kinase 2</fullName>
    </submittedName>
</protein>
<dbReference type="PANTHER" id="PTHR48007:SF60">
    <property type="entry name" value="PROTEIN KINASE DOMAIN-CONTAINING PROTEIN"/>
    <property type="match status" value="1"/>
</dbReference>
<keyword evidence="2" id="KW-0418">Kinase</keyword>
<dbReference type="EMBL" id="BKCJ010966505">
    <property type="protein sequence ID" value="GFC55749.1"/>
    <property type="molecule type" value="Genomic_DNA"/>
</dbReference>
<dbReference type="PANTHER" id="PTHR48007">
    <property type="entry name" value="LEUCINE-RICH REPEAT RECEPTOR-LIKE PROTEIN KINASE PXC1"/>
    <property type="match status" value="1"/>
</dbReference>
<reference evidence="2" key="1">
    <citation type="journal article" date="2019" name="Sci. Rep.">
        <title>Draft genome of Tanacetum cinerariifolium, the natural source of mosquito coil.</title>
        <authorList>
            <person name="Yamashiro T."/>
            <person name="Shiraishi A."/>
            <person name="Satake H."/>
            <person name="Nakayama K."/>
        </authorList>
    </citation>
    <scope>NUCLEOTIDE SEQUENCE</scope>
</reference>
<evidence type="ECO:0000313" key="2">
    <source>
        <dbReference type="EMBL" id="GFC55749.1"/>
    </source>
</evidence>
<sequence length="116" mass="13394">MTGKIPANTLHQSKGNDTDLTEFIDYMANQEFSIDIFDKQMTRFDKSSEGEMMKLWKIGLSCCEKDTNKRMDIKQVVEIIEELREKDGATEDDFQSTYSSELDRRSSKGLSDDFTN</sequence>
<keyword evidence="2" id="KW-0808">Transferase</keyword>
<dbReference type="GO" id="GO:0016301">
    <property type="term" value="F:kinase activity"/>
    <property type="evidence" value="ECO:0007669"/>
    <property type="project" value="UniProtKB-KW"/>
</dbReference>
<dbReference type="Gene3D" id="1.10.510.10">
    <property type="entry name" value="Transferase(Phosphotransferase) domain 1"/>
    <property type="match status" value="1"/>
</dbReference>
<gene>
    <name evidence="2" type="ORF">Tci_827719</name>
</gene>
<accession>A0A699Q493</accession>
<proteinExistence type="predicted"/>
<dbReference type="AlphaFoldDB" id="A0A699Q493"/>
<name>A0A699Q493_TANCI</name>
<feature type="region of interest" description="Disordered" evidence="1">
    <location>
        <begin position="88"/>
        <end position="116"/>
    </location>
</feature>
<comment type="caution">
    <text evidence="2">The sequence shown here is derived from an EMBL/GenBank/DDBJ whole genome shotgun (WGS) entry which is preliminary data.</text>
</comment>